<dbReference type="EMBL" id="UFVR01000004">
    <property type="protein sequence ID" value="SUX46602.1"/>
    <property type="molecule type" value="Genomic_DNA"/>
</dbReference>
<evidence type="ECO:0000313" key="2">
    <source>
        <dbReference type="Proteomes" id="UP000254282"/>
    </source>
</evidence>
<reference evidence="1 2" key="1">
    <citation type="submission" date="2018-06" db="EMBL/GenBank/DDBJ databases">
        <authorList>
            <consortium name="Pathogen Informatics"/>
            <person name="Doyle S."/>
        </authorList>
    </citation>
    <scope>NUCLEOTIDE SEQUENCE [LARGE SCALE GENOMIC DNA]</scope>
    <source>
        <strain evidence="1 2">NCTC13532</strain>
    </source>
</reference>
<protein>
    <submittedName>
        <fullName evidence="1">Uncharacterized protein</fullName>
    </submittedName>
</protein>
<dbReference type="Proteomes" id="UP000254282">
    <property type="component" value="Unassembled WGS sequence"/>
</dbReference>
<accession>A0A381FKB7</accession>
<name>A0A381FKB7_9FLAO</name>
<dbReference type="AlphaFoldDB" id="A0A381FKB7"/>
<organism evidence="1 2">
    <name type="scientific">Chryseobacterium indoltheticum</name>
    <dbReference type="NCBI Taxonomy" id="254"/>
    <lineage>
        <taxon>Bacteria</taxon>
        <taxon>Pseudomonadati</taxon>
        <taxon>Bacteroidota</taxon>
        <taxon>Flavobacteriia</taxon>
        <taxon>Flavobacteriales</taxon>
        <taxon>Weeksellaceae</taxon>
        <taxon>Chryseobacterium group</taxon>
        <taxon>Chryseobacterium</taxon>
    </lineage>
</organism>
<gene>
    <name evidence="1" type="ORF">NCTC13532_02156</name>
</gene>
<dbReference type="RefSeq" id="WP_115620281.1">
    <property type="nucleotide sequence ID" value="NZ_UFVR01000004.1"/>
</dbReference>
<evidence type="ECO:0000313" key="1">
    <source>
        <dbReference type="EMBL" id="SUX46602.1"/>
    </source>
</evidence>
<sequence>MQRFLTVFFLFTSIITFSQEYLNKNENFDLIFYRYLDSLTAANEISVEEYLKFSKPFSKWDIRPVTHEKVWSLDSIRTSSEIPNFFWGGFSQHYKFSDKEAGDKPNHFLKSAQIEGNSNVEFLNKNLNKFKALALAVQKNDNSIFLNQISLKRVDDLYKENNKYWSYIISEKSPFPISTQINIEEKIKFNKEQEKILKLMEEINIYSLVKTKKGIFFLKDGFTDNSCGYYFTSNKIMERDNHLFEIMDFVNINDDFYYYIAN</sequence>
<proteinExistence type="predicted"/>